<evidence type="ECO:0000256" key="5">
    <source>
        <dbReference type="ARBA" id="ARBA00022989"/>
    </source>
</evidence>
<dbReference type="Proteomes" id="UP000289372">
    <property type="component" value="Unassembled WGS sequence"/>
</dbReference>
<dbReference type="InterPro" id="IPR036259">
    <property type="entry name" value="MFS_trans_sf"/>
</dbReference>
<dbReference type="EMBL" id="PUUL01000018">
    <property type="protein sequence ID" value="RXD56451.1"/>
    <property type="molecule type" value="Genomic_DNA"/>
</dbReference>
<keyword evidence="5 7" id="KW-1133">Transmembrane helix</keyword>
<dbReference type="AlphaFoldDB" id="A0AAQ0YRY5"/>
<evidence type="ECO:0000256" key="6">
    <source>
        <dbReference type="ARBA" id="ARBA00023136"/>
    </source>
</evidence>
<evidence type="ECO:0000256" key="1">
    <source>
        <dbReference type="ARBA" id="ARBA00004651"/>
    </source>
</evidence>
<dbReference type="SUPFAM" id="SSF103473">
    <property type="entry name" value="MFS general substrate transporter"/>
    <property type="match status" value="1"/>
</dbReference>
<keyword evidence="2" id="KW-0813">Transport</keyword>
<dbReference type="GO" id="GO:0022857">
    <property type="term" value="F:transmembrane transporter activity"/>
    <property type="evidence" value="ECO:0007669"/>
    <property type="project" value="InterPro"/>
</dbReference>
<dbReference type="GO" id="GO:0005886">
    <property type="term" value="C:plasma membrane"/>
    <property type="evidence" value="ECO:0007669"/>
    <property type="project" value="UniProtKB-SubCell"/>
</dbReference>
<evidence type="ECO:0000256" key="2">
    <source>
        <dbReference type="ARBA" id="ARBA00022448"/>
    </source>
</evidence>
<dbReference type="InterPro" id="IPR020846">
    <property type="entry name" value="MFS_dom"/>
</dbReference>
<reference evidence="9 10" key="1">
    <citation type="submission" date="2018-02" db="EMBL/GenBank/DDBJ databases">
        <title>Characterization of Xanthomonas diversity in transplant houses and field plants.</title>
        <authorList>
            <person name="Abrahamian P."/>
            <person name="Timilsina S."/>
            <person name="Minsavage G.V."/>
            <person name="Goss E.M."/>
            <person name="Jones J.B."/>
            <person name="Vallad G.E."/>
        </authorList>
    </citation>
    <scope>NUCLEOTIDE SEQUENCE [LARGE SCALE GENOMIC DNA]</scope>
    <source>
        <strain evidence="9 10">GEV2132</strain>
    </source>
</reference>
<name>A0AAQ0YRY5_XANPE</name>
<dbReference type="PROSITE" id="PS50850">
    <property type="entry name" value="MFS"/>
    <property type="match status" value="1"/>
</dbReference>
<keyword evidence="4 7" id="KW-0812">Transmembrane</keyword>
<dbReference type="PANTHER" id="PTHR43045">
    <property type="entry name" value="SHIKIMATE TRANSPORTER"/>
    <property type="match status" value="1"/>
</dbReference>
<evidence type="ECO:0000313" key="10">
    <source>
        <dbReference type="Proteomes" id="UP000289372"/>
    </source>
</evidence>
<evidence type="ECO:0000259" key="8">
    <source>
        <dbReference type="PROSITE" id="PS50850"/>
    </source>
</evidence>
<sequence length="72" mass="7568">CGTLLAELYPTEVRYTGASLSFNLASILGAAPAPYVATQLAASYGVQSVGYYLGGAAVLSLMALVVARRWRR</sequence>
<keyword evidence="6 7" id="KW-0472">Membrane</keyword>
<dbReference type="Gene3D" id="1.20.1250.20">
    <property type="entry name" value="MFS general substrate transporter like domains"/>
    <property type="match status" value="1"/>
</dbReference>
<organism evidence="9 10">
    <name type="scientific">Xanthomonas perforans</name>
    <dbReference type="NCBI Taxonomy" id="442694"/>
    <lineage>
        <taxon>Bacteria</taxon>
        <taxon>Pseudomonadati</taxon>
        <taxon>Pseudomonadota</taxon>
        <taxon>Gammaproteobacteria</taxon>
        <taxon>Lysobacterales</taxon>
        <taxon>Lysobacteraceae</taxon>
        <taxon>Xanthomonas</taxon>
    </lineage>
</organism>
<comment type="subcellular location">
    <subcellularLocation>
        <location evidence="1">Cell membrane</location>
        <topology evidence="1">Multi-pass membrane protein</topology>
    </subcellularLocation>
</comment>
<feature type="non-terminal residue" evidence="9">
    <location>
        <position position="1"/>
    </location>
</feature>
<protein>
    <submittedName>
        <fullName evidence="9">MFS transporter</fullName>
    </submittedName>
</protein>
<evidence type="ECO:0000313" key="9">
    <source>
        <dbReference type="EMBL" id="RXD56451.1"/>
    </source>
</evidence>
<comment type="caution">
    <text evidence="9">The sequence shown here is derived from an EMBL/GenBank/DDBJ whole genome shotgun (WGS) entry which is preliminary data.</text>
</comment>
<evidence type="ECO:0000256" key="7">
    <source>
        <dbReference type="SAM" id="Phobius"/>
    </source>
</evidence>
<gene>
    <name evidence="9" type="ORF">DB769_03605</name>
</gene>
<keyword evidence="3" id="KW-1003">Cell membrane</keyword>
<evidence type="ECO:0000256" key="3">
    <source>
        <dbReference type="ARBA" id="ARBA00022475"/>
    </source>
</evidence>
<proteinExistence type="predicted"/>
<evidence type="ECO:0000256" key="4">
    <source>
        <dbReference type="ARBA" id="ARBA00022692"/>
    </source>
</evidence>
<feature type="domain" description="Major facilitator superfamily (MFS) profile" evidence="8">
    <location>
        <begin position="1"/>
        <end position="72"/>
    </location>
</feature>
<feature type="transmembrane region" description="Helical" evidence="7">
    <location>
        <begin position="49"/>
        <end position="67"/>
    </location>
</feature>
<dbReference type="PANTHER" id="PTHR43045:SF2">
    <property type="entry name" value="INNER MEMBRANE METABOLITE TRANSPORT PROTEIN YHJE"/>
    <property type="match status" value="1"/>
</dbReference>
<accession>A0AAQ0YRY5</accession>